<sequence length="248" mass="28162">MVRLNKYLSEAGVCSRREADRLIESGRVTVDGKRAVPGMKVEPGQEVRLGKKRIAHGQEKIVLAVHKPAGIVCTEDKREKKNIIRYLNYPVRVTYAGRLDKESEGLLIMTNDGDLINGMMRARYGHEKEYRVRVDRPITDAFVKEMEEGVRLVDSEKGMDVVTRPCKVEQVGKYTFTIILTQGLNRQIRRMCSALGYQVERLVRTRIMNVELGSLKPGQVRQLTKTELEGLYEQIKENQDAGTGRAAK</sequence>
<dbReference type="InterPro" id="IPR020103">
    <property type="entry name" value="PsdUridine_synth_cat_dom_sf"/>
</dbReference>
<dbReference type="Proteomes" id="UP000701680">
    <property type="component" value="Unassembled WGS sequence"/>
</dbReference>
<keyword evidence="2 4" id="KW-0413">Isomerase</keyword>
<dbReference type="FunFam" id="3.30.70.1560:FF:000002">
    <property type="entry name" value="Pseudouridine synthase"/>
    <property type="match status" value="1"/>
</dbReference>
<dbReference type="InterPro" id="IPR018496">
    <property type="entry name" value="PsdUridine_synth_RsuA/RluB_CS"/>
</dbReference>
<dbReference type="InterPro" id="IPR002942">
    <property type="entry name" value="S4_RNA-bd"/>
</dbReference>
<gene>
    <name evidence="7" type="ORF">G5A66_05740</name>
    <name evidence="6" type="ORF">G5A75_05760</name>
</gene>
<dbReference type="SUPFAM" id="SSF55174">
    <property type="entry name" value="Alpha-L RNA-binding motif"/>
    <property type="match status" value="1"/>
</dbReference>
<comment type="similarity">
    <text evidence="1 4">Belongs to the pseudouridine synthase RsuA family.</text>
</comment>
<evidence type="ECO:0000256" key="2">
    <source>
        <dbReference type="ARBA" id="ARBA00023235"/>
    </source>
</evidence>
<dbReference type="PROSITE" id="PS01149">
    <property type="entry name" value="PSI_RSU"/>
    <property type="match status" value="1"/>
</dbReference>
<dbReference type="InterPro" id="IPR006145">
    <property type="entry name" value="PsdUridine_synth_RsuA/RluA"/>
</dbReference>
<evidence type="ECO:0000259" key="5">
    <source>
        <dbReference type="SMART" id="SM00363"/>
    </source>
</evidence>
<evidence type="ECO:0000313" key="6">
    <source>
        <dbReference type="EMBL" id="NSK14383.1"/>
    </source>
</evidence>
<evidence type="ECO:0000313" key="9">
    <source>
        <dbReference type="Proteomes" id="UP000701680"/>
    </source>
</evidence>
<dbReference type="PANTHER" id="PTHR47683">
    <property type="entry name" value="PSEUDOURIDINE SYNTHASE FAMILY PROTEIN-RELATED"/>
    <property type="match status" value="1"/>
</dbReference>
<dbReference type="Pfam" id="PF01479">
    <property type="entry name" value="S4"/>
    <property type="match status" value="1"/>
</dbReference>
<dbReference type="GO" id="GO:0000455">
    <property type="term" value="P:enzyme-directed rRNA pseudouridine synthesis"/>
    <property type="evidence" value="ECO:0007669"/>
    <property type="project" value="UniProtKB-ARBA"/>
</dbReference>
<dbReference type="NCBIfam" id="TIGR00093">
    <property type="entry name" value="pseudouridine synthase"/>
    <property type="match status" value="1"/>
</dbReference>
<dbReference type="EC" id="5.4.99.-" evidence="4"/>
<evidence type="ECO:0000313" key="8">
    <source>
        <dbReference type="Proteomes" id="UP000528555"/>
    </source>
</evidence>
<dbReference type="PROSITE" id="PS50889">
    <property type="entry name" value="S4"/>
    <property type="match status" value="1"/>
</dbReference>
<organism evidence="7 8">
    <name type="scientific">Dorea phocaeensis</name>
    <dbReference type="NCBI Taxonomy" id="2040291"/>
    <lineage>
        <taxon>Bacteria</taxon>
        <taxon>Bacillati</taxon>
        <taxon>Bacillota</taxon>
        <taxon>Clostridia</taxon>
        <taxon>Lachnospirales</taxon>
        <taxon>Lachnospiraceae</taxon>
        <taxon>Dorea</taxon>
    </lineage>
</organism>
<name>A0A850HJC4_9FIRM</name>
<dbReference type="Pfam" id="PF00849">
    <property type="entry name" value="PseudoU_synth_2"/>
    <property type="match status" value="1"/>
</dbReference>
<evidence type="ECO:0000256" key="3">
    <source>
        <dbReference type="PROSITE-ProRule" id="PRU00182"/>
    </source>
</evidence>
<dbReference type="GO" id="GO:0120159">
    <property type="term" value="F:rRNA pseudouridine synthase activity"/>
    <property type="evidence" value="ECO:0007669"/>
    <property type="project" value="UniProtKB-ARBA"/>
</dbReference>
<protein>
    <recommendedName>
        <fullName evidence="4">Pseudouridine synthase</fullName>
        <ecNumber evidence="4">5.4.99.-</ecNumber>
    </recommendedName>
</protein>
<dbReference type="InterPro" id="IPR042092">
    <property type="entry name" value="PsdUridine_s_RsuA/RluB/E/F_cat"/>
</dbReference>
<dbReference type="Gene3D" id="3.30.70.580">
    <property type="entry name" value="Pseudouridine synthase I, catalytic domain, N-terminal subdomain"/>
    <property type="match status" value="1"/>
</dbReference>
<dbReference type="InterPro" id="IPR020094">
    <property type="entry name" value="TruA/RsuA/RluB/E/F_N"/>
</dbReference>
<evidence type="ECO:0000256" key="1">
    <source>
        <dbReference type="ARBA" id="ARBA00008348"/>
    </source>
</evidence>
<dbReference type="AlphaFoldDB" id="A0A850HJC4"/>
<evidence type="ECO:0000313" key="7">
    <source>
        <dbReference type="EMBL" id="NVH58157.1"/>
    </source>
</evidence>
<reference evidence="7" key="2">
    <citation type="submission" date="2020-02" db="EMBL/GenBank/DDBJ databases">
        <authorList>
            <person name="Littmann E."/>
            <person name="Sorbara M."/>
        </authorList>
    </citation>
    <scope>NUCLEOTIDE SEQUENCE</scope>
    <source>
        <strain evidence="7">MSK.17.11</strain>
        <strain evidence="6">MSK.17.38</strain>
    </source>
</reference>
<dbReference type="EMBL" id="JAAITX010000003">
    <property type="protein sequence ID" value="NVH58157.1"/>
    <property type="molecule type" value="Genomic_DNA"/>
</dbReference>
<dbReference type="GO" id="GO:0003723">
    <property type="term" value="F:RNA binding"/>
    <property type="evidence" value="ECO:0007669"/>
    <property type="project" value="UniProtKB-KW"/>
</dbReference>
<keyword evidence="3" id="KW-0694">RNA-binding</keyword>
<dbReference type="OrthoDB" id="9807213at2"/>
<dbReference type="CDD" id="cd00165">
    <property type="entry name" value="S4"/>
    <property type="match status" value="1"/>
</dbReference>
<dbReference type="Gene3D" id="3.30.70.1560">
    <property type="entry name" value="Alpha-L RNA-binding motif"/>
    <property type="match status" value="1"/>
</dbReference>
<dbReference type="FunFam" id="3.10.290.10:FF:000003">
    <property type="entry name" value="Pseudouridine synthase"/>
    <property type="match status" value="1"/>
</dbReference>
<dbReference type="InterPro" id="IPR050343">
    <property type="entry name" value="RsuA_PseudoU_synthase"/>
</dbReference>
<dbReference type="Proteomes" id="UP000528555">
    <property type="component" value="Unassembled WGS sequence"/>
</dbReference>
<dbReference type="InterPro" id="IPR000748">
    <property type="entry name" value="PsdUridine_synth_RsuA/RluB/E/F"/>
</dbReference>
<dbReference type="PANTHER" id="PTHR47683:SF2">
    <property type="entry name" value="RNA-BINDING S4 DOMAIN-CONTAINING PROTEIN"/>
    <property type="match status" value="1"/>
</dbReference>
<reference evidence="8 9" key="1">
    <citation type="journal article" date="2020" name="Cell Host Microbe">
        <title>Functional and Genomic Variation between Human-Derived Isolates of Lachnospiraceae Reveals Inter- and Intra-Species Diversity.</title>
        <authorList>
            <person name="Sorbara M.T."/>
            <person name="Littmann E.R."/>
            <person name="Fontana E."/>
            <person name="Moody T.U."/>
            <person name="Kohout C.E."/>
            <person name="Gjonbalaj M."/>
            <person name="Eaton V."/>
            <person name="Seok R."/>
            <person name="Leiner I.M."/>
            <person name="Pamer E.G."/>
        </authorList>
    </citation>
    <scope>NUCLEOTIDE SEQUENCE [LARGE SCALE GENOMIC DNA]</scope>
    <source>
        <strain evidence="7 8">MSK.17.11</strain>
        <strain evidence="6 9">MSK.17.38</strain>
    </source>
</reference>
<feature type="domain" description="RNA-binding S4" evidence="5">
    <location>
        <begin position="2"/>
        <end position="59"/>
    </location>
</feature>
<dbReference type="SUPFAM" id="SSF55120">
    <property type="entry name" value="Pseudouridine synthase"/>
    <property type="match status" value="1"/>
</dbReference>
<dbReference type="EMBL" id="JAAIUO010000003">
    <property type="protein sequence ID" value="NSK14383.1"/>
    <property type="molecule type" value="Genomic_DNA"/>
</dbReference>
<keyword evidence="8" id="KW-1185">Reference proteome</keyword>
<accession>A0A850HJC4</accession>
<dbReference type="Gene3D" id="3.10.290.10">
    <property type="entry name" value="RNA-binding S4 domain"/>
    <property type="match status" value="1"/>
</dbReference>
<comment type="caution">
    <text evidence="7">The sequence shown here is derived from an EMBL/GenBank/DDBJ whole genome shotgun (WGS) entry which is preliminary data.</text>
</comment>
<proteinExistence type="inferred from homology"/>
<dbReference type="SMART" id="SM00363">
    <property type="entry name" value="S4"/>
    <property type="match status" value="1"/>
</dbReference>
<dbReference type="RefSeq" id="WP_101694840.1">
    <property type="nucleotide sequence ID" value="NZ_JAAITX010000003.1"/>
</dbReference>
<dbReference type="InterPro" id="IPR036986">
    <property type="entry name" value="S4_RNA-bd_sf"/>
</dbReference>
<evidence type="ECO:0000256" key="4">
    <source>
        <dbReference type="RuleBase" id="RU003887"/>
    </source>
</evidence>